<evidence type="ECO:0000313" key="1">
    <source>
        <dbReference type="EMBL" id="MEE7489422.1"/>
    </source>
</evidence>
<proteinExistence type="predicted"/>
<dbReference type="RefSeq" id="WP_331300697.1">
    <property type="nucleotide sequence ID" value="NZ_MLCA01000001.1"/>
</dbReference>
<accession>A0ABU7TJ88</accession>
<gene>
    <name evidence="1" type="ORF">MOTC310_02610</name>
</gene>
<evidence type="ECO:0008006" key="3">
    <source>
        <dbReference type="Google" id="ProtNLM"/>
    </source>
</evidence>
<protein>
    <recommendedName>
        <fullName evidence="3">DUF1127 domain-containing protein</fullName>
    </recommendedName>
</protein>
<comment type="caution">
    <text evidence="1">The sequence shown here is derived from an EMBL/GenBank/DDBJ whole genome shotgun (WGS) entry which is preliminary data.</text>
</comment>
<dbReference type="EMBL" id="MLCA01000001">
    <property type="protein sequence ID" value="MEE7489422.1"/>
    <property type="molecule type" value="Genomic_DNA"/>
</dbReference>
<organism evidence="1 2">
    <name type="scientific">Methylobacterium oryzae</name>
    <dbReference type="NCBI Taxonomy" id="334852"/>
    <lineage>
        <taxon>Bacteria</taxon>
        <taxon>Pseudomonadati</taxon>
        <taxon>Pseudomonadota</taxon>
        <taxon>Alphaproteobacteria</taxon>
        <taxon>Hyphomicrobiales</taxon>
        <taxon>Methylobacteriaceae</taxon>
        <taxon>Methylobacterium</taxon>
    </lineage>
</organism>
<reference evidence="1 2" key="1">
    <citation type="journal article" date="2012" name="Genet. Mol. Biol.">
        <title>Analysis of 16S rRNA and mxaF genes revealing insights into Methylobacterium niche-specific plant association.</title>
        <authorList>
            <person name="Dourado M.N."/>
            <person name="Andreote F.D."/>
            <person name="Dini-Andreote F."/>
            <person name="Conti R."/>
            <person name="Araujo J.M."/>
            <person name="Araujo W.L."/>
        </authorList>
    </citation>
    <scope>NUCLEOTIDE SEQUENCE [LARGE SCALE GENOMIC DNA]</scope>
    <source>
        <strain evidence="1 2">TC3-10</strain>
    </source>
</reference>
<evidence type="ECO:0000313" key="2">
    <source>
        <dbReference type="Proteomes" id="UP001355206"/>
    </source>
</evidence>
<sequence length="60" mass="6791">MRLIYAFLAVRMLRLARFDLFRHELLMADADAALARSRQRVHLAEVLAARADLPSLAAGR</sequence>
<dbReference type="Proteomes" id="UP001355206">
    <property type="component" value="Unassembled WGS sequence"/>
</dbReference>
<name>A0ABU7TJ88_9HYPH</name>
<keyword evidence="2" id="KW-1185">Reference proteome</keyword>